<keyword evidence="3" id="KW-1185">Reference proteome</keyword>
<dbReference type="PANTHER" id="PTHR47534">
    <property type="entry name" value="YALI0E05731P"/>
    <property type="match status" value="1"/>
</dbReference>
<dbReference type="OrthoDB" id="2898509at2759"/>
<dbReference type="Pfam" id="PF00106">
    <property type="entry name" value="adh_short"/>
    <property type="match status" value="1"/>
</dbReference>
<dbReference type="InterPro" id="IPR002347">
    <property type="entry name" value="SDR_fam"/>
</dbReference>
<evidence type="ECO:0000313" key="2">
    <source>
        <dbReference type="EMBL" id="KAF7364304.1"/>
    </source>
</evidence>
<organism evidence="2 3">
    <name type="scientific">Mycena sanguinolenta</name>
    <dbReference type="NCBI Taxonomy" id="230812"/>
    <lineage>
        <taxon>Eukaryota</taxon>
        <taxon>Fungi</taxon>
        <taxon>Dikarya</taxon>
        <taxon>Basidiomycota</taxon>
        <taxon>Agaricomycotina</taxon>
        <taxon>Agaricomycetes</taxon>
        <taxon>Agaricomycetidae</taxon>
        <taxon>Agaricales</taxon>
        <taxon>Marasmiineae</taxon>
        <taxon>Mycenaceae</taxon>
        <taxon>Mycena</taxon>
    </lineage>
</organism>
<dbReference type="Proteomes" id="UP000623467">
    <property type="component" value="Unassembled WGS sequence"/>
</dbReference>
<evidence type="ECO:0000313" key="3">
    <source>
        <dbReference type="Proteomes" id="UP000623467"/>
    </source>
</evidence>
<sequence length="331" mass="37173">MTTLGNIQFPIRIRVTLRRLFLTVSPEDALPFHRPSLQRRFLTCIYSRRDFRRRDIRHRARHGRSLARHTKGNAHIVLVGRNRAAAEAIIQTFPKPTLPSVTHEFVECDITLMKNVHRVAGELRARIPKINFLVLSTGVMTTNGRNETEEGIDRKLAVHYYGRWRFIRDLVPAMESAHQAGEDAKVISVMSAGQGGELDLEDLGLKKNFTLTNAASATGTYNDIMVNDFAVRYPGLSFLHSYPGFVATPLLKTSDSRVLRITYGVLMPILSPFAHSIKNAGEYQLYALLKAKSGAMRTNDTGDDIGVNKPYWGSPEAMAKLWKHTEEATTA</sequence>
<dbReference type="SUPFAM" id="SSF51735">
    <property type="entry name" value="NAD(P)-binding Rossmann-fold domains"/>
    <property type="match status" value="1"/>
</dbReference>
<dbReference type="Gene3D" id="3.40.50.720">
    <property type="entry name" value="NAD(P)-binding Rossmann-like Domain"/>
    <property type="match status" value="1"/>
</dbReference>
<accession>A0A8H6YSE4</accession>
<dbReference type="EMBL" id="JACAZH010000007">
    <property type="protein sequence ID" value="KAF7364304.1"/>
    <property type="molecule type" value="Genomic_DNA"/>
</dbReference>
<dbReference type="PANTHER" id="PTHR47534:SF3">
    <property type="entry name" value="ALCOHOL DEHYDROGENASE-LIKE C-TERMINAL DOMAIN-CONTAINING PROTEIN"/>
    <property type="match status" value="1"/>
</dbReference>
<evidence type="ECO:0000256" key="1">
    <source>
        <dbReference type="ARBA" id="ARBA00023002"/>
    </source>
</evidence>
<dbReference type="AlphaFoldDB" id="A0A8H6YSE4"/>
<evidence type="ECO:0008006" key="4">
    <source>
        <dbReference type="Google" id="ProtNLM"/>
    </source>
</evidence>
<reference evidence="2" key="1">
    <citation type="submission" date="2020-05" db="EMBL/GenBank/DDBJ databases">
        <title>Mycena genomes resolve the evolution of fungal bioluminescence.</title>
        <authorList>
            <person name="Tsai I.J."/>
        </authorList>
    </citation>
    <scope>NUCLEOTIDE SEQUENCE</scope>
    <source>
        <strain evidence="2">160909Yilan</strain>
    </source>
</reference>
<proteinExistence type="predicted"/>
<dbReference type="InterPro" id="IPR036291">
    <property type="entry name" value="NAD(P)-bd_dom_sf"/>
</dbReference>
<protein>
    <recommendedName>
        <fullName evidence="4">NAD(P)-binding protein</fullName>
    </recommendedName>
</protein>
<name>A0A8H6YSE4_9AGAR</name>
<dbReference type="GO" id="GO:0016491">
    <property type="term" value="F:oxidoreductase activity"/>
    <property type="evidence" value="ECO:0007669"/>
    <property type="project" value="UniProtKB-KW"/>
</dbReference>
<gene>
    <name evidence="2" type="ORF">MSAN_01090400</name>
</gene>
<comment type="caution">
    <text evidence="2">The sequence shown here is derived from an EMBL/GenBank/DDBJ whole genome shotgun (WGS) entry which is preliminary data.</text>
</comment>
<keyword evidence="1" id="KW-0560">Oxidoreductase</keyword>
<dbReference type="InterPro" id="IPR052228">
    <property type="entry name" value="Sec_Metab_Biosynth_Oxidored"/>
</dbReference>